<gene>
    <name evidence="2" type="ORF">HGI30_02620</name>
</gene>
<dbReference type="RefSeq" id="WP_168906271.1">
    <property type="nucleotide sequence ID" value="NZ_CP051428.1"/>
</dbReference>
<keyword evidence="1" id="KW-0812">Transmembrane</keyword>
<feature type="transmembrane region" description="Helical" evidence="1">
    <location>
        <begin position="117"/>
        <end position="141"/>
    </location>
</feature>
<proteinExistence type="predicted"/>
<dbReference type="EMBL" id="CP051428">
    <property type="protein sequence ID" value="QJC50594.1"/>
    <property type="molecule type" value="Genomic_DNA"/>
</dbReference>
<feature type="transmembrane region" description="Helical" evidence="1">
    <location>
        <begin position="153"/>
        <end position="173"/>
    </location>
</feature>
<evidence type="ECO:0000256" key="1">
    <source>
        <dbReference type="SAM" id="Phobius"/>
    </source>
</evidence>
<keyword evidence="3" id="KW-1185">Reference proteome</keyword>
<accession>A0A6H2GT43</accession>
<keyword evidence="1" id="KW-0472">Membrane</keyword>
<sequence length="301" mass="32497">MSIIWSMTWKELFRKRVVLLTGLMTAVFLIAYWFIASTIGGEVRQFGLNESDPMYVIERFTRGILILSLGFFFSTFVVAFLAIFSSSSVISGEAELGVLQALMPRPLPRWKWYAGRWLGYVSFGMLYALALFSAILGIAAVHAGVPRDFGSLLIAYLLFASLVPLLVTVSMLGSTFLSGIGNGVLMTMLYGGGWLGGMIDKVASQFASLQPGGPGTGLGDSLSTISGLLSLAMPTDGLQRMMLDRLFNLSGISDLIGLRVDDMFVMLGVGSAPTPAFLGYAALYTAAAFAIGVLRFRRKDL</sequence>
<dbReference type="Pfam" id="PF12679">
    <property type="entry name" value="ABC2_membrane_2"/>
    <property type="match status" value="1"/>
</dbReference>
<dbReference type="KEGG" id="palr:HGI30_02620"/>
<organism evidence="2 3">
    <name type="scientific">Paenibacillus albicereus</name>
    <dbReference type="NCBI Taxonomy" id="2726185"/>
    <lineage>
        <taxon>Bacteria</taxon>
        <taxon>Bacillati</taxon>
        <taxon>Bacillota</taxon>
        <taxon>Bacilli</taxon>
        <taxon>Bacillales</taxon>
        <taxon>Paenibacillaceae</taxon>
        <taxon>Paenibacillus</taxon>
    </lineage>
</organism>
<evidence type="ECO:0000313" key="3">
    <source>
        <dbReference type="Proteomes" id="UP000502136"/>
    </source>
</evidence>
<evidence type="ECO:0000313" key="2">
    <source>
        <dbReference type="EMBL" id="QJC50594.1"/>
    </source>
</evidence>
<name>A0A6H2GT43_9BACL</name>
<dbReference type="GO" id="GO:0140359">
    <property type="term" value="F:ABC-type transporter activity"/>
    <property type="evidence" value="ECO:0007669"/>
    <property type="project" value="InterPro"/>
</dbReference>
<dbReference type="Proteomes" id="UP000502136">
    <property type="component" value="Chromosome"/>
</dbReference>
<reference evidence="2 3" key="1">
    <citation type="submission" date="2020-04" db="EMBL/GenBank/DDBJ databases">
        <title>Novel Paenibacillus strain UniB2 isolated from commercial digestive syrup.</title>
        <authorList>
            <person name="Thorat V."/>
            <person name="Kirdat K."/>
            <person name="Tiwarekar B."/>
            <person name="Yadav A."/>
        </authorList>
    </citation>
    <scope>NUCLEOTIDE SEQUENCE [LARGE SCALE GENOMIC DNA]</scope>
    <source>
        <strain evidence="2 3">UniB2</strain>
    </source>
</reference>
<feature type="transmembrane region" description="Helical" evidence="1">
    <location>
        <begin position="277"/>
        <end position="296"/>
    </location>
</feature>
<feature type="transmembrane region" description="Helical" evidence="1">
    <location>
        <begin position="180"/>
        <end position="199"/>
    </location>
</feature>
<keyword evidence="1" id="KW-1133">Transmembrane helix</keyword>
<feature type="transmembrane region" description="Helical" evidence="1">
    <location>
        <begin position="60"/>
        <end position="84"/>
    </location>
</feature>
<feature type="transmembrane region" description="Helical" evidence="1">
    <location>
        <begin position="17"/>
        <end position="40"/>
    </location>
</feature>
<dbReference type="GO" id="GO:0005886">
    <property type="term" value="C:plasma membrane"/>
    <property type="evidence" value="ECO:0007669"/>
    <property type="project" value="UniProtKB-SubCell"/>
</dbReference>
<dbReference type="PANTHER" id="PTHR43471">
    <property type="entry name" value="ABC TRANSPORTER PERMEASE"/>
    <property type="match status" value="1"/>
</dbReference>
<dbReference type="AlphaFoldDB" id="A0A6H2GT43"/>
<protein>
    <submittedName>
        <fullName evidence="2">ABC transporter permease</fullName>
    </submittedName>
</protein>